<evidence type="ECO:0000256" key="1">
    <source>
        <dbReference type="SAM" id="SignalP"/>
    </source>
</evidence>
<evidence type="ECO:0000313" key="3">
    <source>
        <dbReference type="EMBL" id="TWI90792.1"/>
    </source>
</evidence>
<dbReference type="AlphaFoldDB" id="A0A562TB51"/>
<feature type="domain" description="Secretion system C-terminal sorting" evidence="2">
    <location>
        <begin position="739"/>
        <end position="804"/>
    </location>
</feature>
<comment type="caution">
    <text evidence="3">The sequence shown here is derived from an EMBL/GenBank/DDBJ whole genome shotgun (WGS) entry which is preliminary data.</text>
</comment>
<dbReference type="NCBIfam" id="TIGR04183">
    <property type="entry name" value="Por_Secre_tail"/>
    <property type="match status" value="1"/>
</dbReference>
<dbReference type="RefSeq" id="WP_145709979.1">
    <property type="nucleotide sequence ID" value="NZ_BAAAFY010000001.1"/>
</dbReference>
<feature type="chain" id="PRO_5021849199" evidence="1">
    <location>
        <begin position="20"/>
        <end position="815"/>
    </location>
</feature>
<reference evidence="3 4" key="1">
    <citation type="journal article" date="2013" name="Stand. Genomic Sci.">
        <title>Genomic Encyclopedia of Type Strains, Phase I: The one thousand microbial genomes (KMG-I) project.</title>
        <authorList>
            <person name="Kyrpides N.C."/>
            <person name="Woyke T."/>
            <person name="Eisen J.A."/>
            <person name="Garrity G."/>
            <person name="Lilburn T.G."/>
            <person name="Beck B.J."/>
            <person name="Whitman W.B."/>
            <person name="Hugenholtz P."/>
            <person name="Klenk H.P."/>
        </authorList>
    </citation>
    <scope>NUCLEOTIDE SEQUENCE [LARGE SCALE GENOMIC DNA]</scope>
    <source>
        <strain evidence="3 4">DSM 13484</strain>
    </source>
</reference>
<evidence type="ECO:0000259" key="2">
    <source>
        <dbReference type="Pfam" id="PF18962"/>
    </source>
</evidence>
<protein>
    <submittedName>
        <fullName evidence="3">Putative secreted protein (Por secretion system target)</fullName>
    </submittedName>
</protein>
<dbReference type="InterPro" id="IPR026444">
    <property type="entry name" value="Secre_tail"/>
</dbReference>
<keyword evidence="4" id="KW-1185">Reference proteome</keyword>
<accession>A0A562TB51</accession>
<dbReference type="Pfam" id="PF18962">
    <property type="entry name" value="Por_Secre_tail"/>
    <property type="match status" value="1"/>
</dbReference>
<sequence length="815" mass="87788">MHRSLLLLTFLLSPFFSRAQGISFYFPGTTMPSPDSTWTDTSIRVSTVVYASAMIDSVTATAGGRQVVLSSQPNSGSTYNGTLSLRGLPGDTLTLVITATDTLGNDGDTAIRFIYRPLNDPAVSLTVDGQADSAAVKAVLSLQARSAGNTIEVYHARSGNNNVLIASAADSLASVDLSAYNGQRITLKVIATDSLGRTAREQLTVFVENSPYLAAYLTTPGIILDFRHNKALVADTGTGYPLIVDAATGQRSAPLVNSPVTAPAEAFVTPEGAMFKAGAYLYEWKDGQVALQALGEDLEVAGQYAAWRNINSLVRRHLATGSMDSATIPDYYGGDLDIGPNGAVVFDVSPARYLQQVYQYNNGQVTLISSGSIDHAPVTDGINTIYYKEDSGGPLYFYNGQFSALLGELGIGIPVPGEDYQLNNRYAAFGRQGQIVVRDTAGNMRQVTDFSYCPTCENRPIIDLLNGQGELMVSQQDSGRYFINSSGQRRRITTMPVKADLYSEVLSCSFYDNGDWYVLIGKTLFKVNLNSSATTVPQPVISGLQSSYCNVADSQRVKIANLPAAASGITVSVTLDSTILLPVAADSTFTLHPDSLSAGRHALDVIFTKDTVEKRLSLSFTIQPAVTPVVDVTVNVNPIINDATPVIITAVNVSGGGKLPLYTFAWDRDFMNQLQVEGSNNTTTQSPAAFKLGENKVYVRMRSSEQCYTTSTAIDSITINKSNITAIEDTDNPGQPVTIYPNPFHGQLSISGLQAVKTYIISLYDIQGRLVLRKRLVNQTKAELTVRVVTGGMYILHLYDEKGKKLLGTQQLAGY</sequence>
<evidence type="ECO:0000313" key="4">
    <source>
        <dbReference type="Proteomes" id="UP000316778"/>
    </source>
</evidence>
<gene>
    <name evidence="3" type="ORF">LX66_0152</name>
</gene>
<keyword evidence="1" id="KW-0732">Signal</keyword>
<feature type="signal peptide" evidence="1">
    <location>
        <begin position="1"/>
        <end position="19"/>
    </location>
</feature>
<organism evidence="3 4">
    <name type="scientific">Chitinophaga japonensis</name>
    <name type="common">Flexibacter japonensis</name>
    <dbReference type="NCBI Taxonomy" id="104662"/>
    <lineage>
        <taxon>Bacteria</taxon>
        <taxon>Pseudomonadati</taxon>
        <taxon>Bacteroidota</taxon>
        <taxon>Chitinophagia</taxon>
        <taxon>Chitinophagales</taxon>
        <taxon>Chitinophagaceae</taxon>
        <taxon>Chitinophaga</taxon>
    </lineage>
</organism>
<proteinExistence type="predicted"/>
<dbReference type="EMBL" id="VLLG01000002">
    <property type="protein sequence ID" value="TWI90792.1"/>
    <property type="molecule type" value="Genomic_DNA"/>
</dbReference>
<dbReference type="OrthoDB" id="9805017at2"/>
<name>A0A562TB51_CHIJA</name>
<dbReference type="Proteomes" id="UP000316778">
    <property type="component" value="Unassembled WGS sequence"/>
</dbReference>